<organism evidence="1 2">
    <name type="scientific">Dubosiella muris</name>
    <dbReference type="NCBI Taxonomy" id="3038133"/>
    <lineage>
        <taxon>Bacteria</taxon>
        <taxon>Bacillati</taxon>
        <taxon>Bacillota</taxon>
        <taxon>Erysipelotrichia</taxon>
        <taxon>Erysipelotrichales</taxon>
        <taxon>Erysipelotrichaceae</taxon>
        <taxon>Dubosiella</taxon>
    </lineage>
</organism>
<proteinExistence type="predicted"/>
<gene>
    <name evidence="1" type="ORF">E5336_09900</name>
</gene>
<name>A0AC61R6U2_9FIRM</name>
<accession>A0AC61R6U2</accession>
<dbReference type="EMBL" id="SRYG01000021">
    <property type="protein sequence ID" value="TGY65208.1"/>
    <property type="molecule type" value="Genomic_DNA"/>
</dbReference>
<protein>
    <submittedName>
        <fullName evidence="1">Uncharacterized protein</fullName>
    </submittedName>
</protein>
<sequence length="257" mass="27841">MGSMKKLTSTALALMMLLGGTPIWAQTDDSSTSSDVDKSPTITDLAQNAPFGESNKVVDENGQGTVTVVDSVAISEKTYEELTKPDAMKNIIEKAGFDVPKDANVVLLGAGDYSAKEYFCSGNTYYGYGEPVEIPEGGMDIEFRAYPEYDELWKGLQDGDSIYVLHQLKNGTWEVVETTVQLNQDGVTDELSFTIRLDSLSPIAFVKVMSDGTVVKLDKEEVEQTGTTLKPGSSSAVKNMSTTKQQLSVKKSPNTGF</sequence>
<dbReference type="Proteomes" id="UP000308836">
    <property type="component" value="Unassembled WGS sequence"/>
</dbReference>
<comment type="caution">
    <text evidence="1">The sequence shown here is derived from an EMBL/GenBank/DDBJ whole genome shotgun (WGS) entry which is preliminary data.</text>
</comment>
<keyword evidence="2" id="KW-1185">Reference proteome</keyword>
<reference evidence="1" key="1">
    <citation type="submission" date="2019-04" db="EMBL/GenBank/DDBJ databases">
        <title>Microbes associate with the intestines of laboratory mice.</title>
        <authorList>
            <person name="Navarre W."/>
            <person name="Wong E."/>
            <person name="Huang K."/>
            <person name="Tropini C."/>
            <person name="Ng K."/>
            <person name="Yu B."/>
        </authorList>
    </citation>
    <scope>NUCLEOTIDE SEQUENCE</scope>
    <source>
        <strain evidence="1">NM09_H32</strain>
    </source>
</reference>
<evidence type="ECO:0000313" key="1">
    <source>
        <dbReference type="EMBL" id="TGY65208.1"/>
    </source>
</evidence>
<evidence type="ECO:0000313" key="2">
    <source>
        <dbReference type="Proteomes" id="UP000308836"/>
    </source>
</evidence>